<dbReference type="AlphaFoldDB" id="A0A645CDX2"/>
<proteinExistence type="predicted"/>
<feature type="compositionally biased region" description="Polar residues" evidence="1">
    <location>
        <begin position="1"/>
        <end position="11"/>
    </location>
</feature>
<feature type="region of interest" description="Disordered" evidence="1">
    <location>
        <begin position="1"/>
        <end position="42"/>
    </location>
</feature>
<feature type="compositionally biased region" description="Basic and acidic residues" evidence="1">
    <location>
        <begin position="27"/>
        <end position="42"/>
    </location>
</feature>
<dbReference type="EMBL" id="VSSQ01026417">
    <property type="protein sequence ID" value="MPM75123.1"/>
    <property type="molecule type" value="Genomic_DNA"/>
</dbReference>
<accession>A0A645CDX2</accession>
<name>A0A645CDX2_9ZZZZ</name>
<evidence type="ECO:0000256" key="1">
    <source>
        <dbReference type="SAM" id="MobiDB-lite"/>
    </source>
</evidence>
<reference evidence="2" key="1">
    <citation type="submission" date="2019-08" db="EMBL/GenBank/DDBJ databases">
        <authorList>
            <person name="Kucharzyk K."/>
            <person name="Murdoch R.W."/>
            <person name="Higgins S."/>
            <person name="Loffler F."/>
        </authorList>
    </citation>
    <scope>NUCLEOTIDE SEQUENCE</scope>
</reference>
<evidence type="ECO:0000313" key="2">
    <source>
        <dbReference type="EMBL" id="MPM75123.1"/>
    </source>
</evidence>
<organism evidence="2">
    <name type="scientific">bioreactor metagenome</name>
    <dbReference type="NCBI Taxonomy" id="1076179"/>
    <lineage>
        <taxon>unclassified sequences</taxon>
        <taxon>metagenomes</taxon>
        <taxon>ecological metagenomes</taxon>
    </lineage>
</organism>
<protein>
    <submittedName>
        <fullName evidence="2">Uncharacterized protein</fullName>
    </submittedName>
</protein>
<sequence>MDTLTNQTTNKRSQKTEGKYGQLTDVPGKKVDKDRLHQSLVP</sequence>
<comment type="caution">
    <text evidence="2">The sequence shown here is derived from an EMBL/GenBank/DDBJ whole genome shotgun (WGS) entry which is preliminary data.</text>
</comment>
<gene>
    <name evidence="2" type="ORF">SDC9_122114</name>
</gene>